<dbReference type="OrthoDB" id="73465at2759"/>
<protein>
    <submittedName>
        <fullName evidence="1">7388_t:CDS:1</fullName>
    </submittedName>
</protein>
<accession>A0A9N9EUJ0</accession>
<proteinExistence type="predicted"/>
<sequence>MDFHDPMNFGNSTIVDCALNHDDTNLDTSIQLNDNSNLIQVTLDCQINDQKTCNKVENTFKLAGEIINYALVLNTPIIVDAVFFPMGSSNVLGGAIASRLFSITDEDNTERLYPQALVKQLRLPISVQYASSDIKARFNSLKDWYFPDDEGPIRPDQNDILNTVLHELIHGLGFFSSWKNYIDAELQIPTSGLTPLISYNSNITTELPIGSFEFMGFYETIFDKFIIINNDGKQDKLSTLANELNQFSGRNQQFNLSSFNNEFQNSPQFETAKKVLSLSTVKNSLTFMPKGTKKTKDGFVLETSLETYAAGSSIVHVDFNKYSHDSDFLMIYNSVAGVTMNELIIKSGNRTGSAIGPKLLGALSSIGYTLADNPIKSSTISISVSNTFSLIVSCQLFLYIIINH</sequence>
<evidence type="ECO:0000313" key="1">
    <source>
        <dbReference type="EMBL" id="CAG8692842.1"/>
    </source>
</evidence>
<dbReference type="AlphaFoldDB" id="A0A9N9EUJ0"/>
<name>A0A9N9EUJ0_9GLOM</name>
<reference evidence="1" key="1">
    <citation type="submission" date="2021-06" db="EMBL/GenBank/DDBJ databases">
        <authorList>
            <person name="Kallberg Y."/>
            <person name="Tangrot J."/>
            <person name="Rosling A."/>
        </authorList>
    </citation>
    <scope>NUCLEOTIDE SEQUENCE</scope>
    <source>
        <strain evidence="1">UK204</strain>
    </source>
</reference>
<comment type="caution">
    <text evidence="1">The sequence shown here is derived from an EMBL/GenBank/DDBJ whole genome shotgun (WGS) entry which is preliminary data.</text>
</comment>
<gene>
    <name evidence="1" type="ORF">FCALED_LOCUS13057</name>
</gene>
<keyword evidence="2" id="KW-1185">Reference proteome</keyword>
<dbReference type="Proteomes" id="UP000789570">
    <property type="component" value="Unassembled WGS sequence"/>
</dbReference>
<evidence type="ECO:0000313" key="2">
    <source>
        <dbReference type="Proteomes" id="UP000789570"/>
    </source>
</evidence>
<organism evidence="1 2">
    <name type="scientific">Funneliformis caledonium</name>
    <dbReference type="NCBI Taxonomy" id="1117310"/>
    <lineage>
        <taxon>Eukaryota</taxon>
        <taxon>Fungi</taxon>
        <taxon>Fungi incertae sedis</taxon>
        <taxon>Mucoromycota</taxon>
        <taxon>Glomeromycotina</taxon>
        <taxon>Glomeromycetes</taxon>
        <taxon>Glomerales</taxon>
        <taxon>Glomeraceae</taxon>
        <taxon>Funneliformis</taxon>
    </lineage>
</organism>
<dbReference type="EMBL" id="CAJVPQ010007091">
    <property type="protein sequence ID" value="CAG8692842.1"/>
    <property type="molecule type" value="Genomic_DNA"/>
</dbReference>